<dbReference type="RefSeq" id="WP_378402439.1">
    <property type="nucleotide sequence ID" value="NZ_JBHTCS010000009.1"/>
</dbReference>
<evidence type="ECO:0000259" key="1">
    <source>
        <dbReference type="Pfam" id="PF04248"/>
    </source>
</evidence>
<accession>A0ABW2RV14</accession>
<reference evidence="3" key="1">
    <citation type="journal article" date="2019" name="Int. J. Syst. Evol. Microbiol.">
        <title>The Global Catalogue of Microorganisms (GCM) 10K type strain sequencing project: providing services to taxonomists for standard genome sequencing and annotation.</title>
        <authorList>
            <consortium name="The Broad Institute Genomics Platform"/>
            <consortium name="The Broad Institute Genome Sequencing Center for Infectious Disease"/>
            <person name="Wu L."/>
            <person name="Ma J."/>
        </authorList>
    </citation>
    <scope>NUCLEOTIDE SEQUENCE [LARGE SCALE GENOMIC DNA]</scope>
    <source>
        <strain evidence="3">ICMP 19430</strain>
    </source>
</reference>
<dbReference type="Pfam" id="PF04248">
    <property type="entry name" value="NTP_transf_9"/>
    <property type="match status" value="1"/>
</dbReference>
<proteinExistence type="predicted"/>
<evidence type="ECO:0000313" key="2">
    <source>
        <dbReference type="EMBL" id="MFC7447396.1"/>
    </source>
</evidence>
<dbReference type="PANTHER" id="PTHR34310">
    <property type="entry name" value="DUF427 DOMAIN PROTEIN (AFU_ORTHOLOGUE AFUA_3G02220)"/>
    <property type="match status" value="1"/>
</dbReference>
<dbReference type="Gene3D" id="2.170.150.40">
    <property type="entry name" value="Domain of unknown function (DUF427)"/>
    <property type="match status" value="1"/>
</dbReference>
<keyword evidence="3" id="KW-1185">Reference proteome</keyword>
<comment type="caution">
    <text evidence="2">The sequence shown here is derived from an EMBL/GenBank/DDBJ whole genome shotgun (WGS) entry which is preliminary data.</text>
</comment>
<name>A0ABW2RV14_9NOCA</name>
<sequence>MAVSVSQTLMQGLGELRFQPTAKRIRALRGRAVVADSTRAALVWEPRRVVPVYAVPLTDVLVPMTASSAAGEATEVPVRIGDGETVLDPRTGFGFHSCPGRAMSIETGEGVLDGVVFRPDDPELADLVLLDFAAFDWLEEDEPIRGHPRDPFHRVDVRRSSRRVRLELDGLLIAESDRPSMLFETMLPSVRFYLPREDVRVPLTPTETRTWCAYKGEASYFTVERAGERGVDVAWSYERPLPDCPQIAGQVAFFQERLDVTVDGAPWVRPRTPWSEPA</sequence>
<organism evidence="2 3">
    <name type="scientific">Rhodococcus daqingensis</name>
    <dbReference type="NCBI Taxonomy" id="2479363"/>
    <lineage>
        <taxon>Bacteria</taxon>
        <taxon>Bacillati</taxon>
        <taxon>Actinomycetota</taxon>
        <taxon>Actinomycetes</taxon>
        <taxon>Mycobacteriales</taxon>
        <taxon>Nocardiaceae</taxon>
        <taxon>Rhodococcus</taxon>
    </lineage>
</organism>
<protein>
    <submittedName>
        <fullName evidence="2">DUF427 domain-containing protein</fullName>
    </submittedName>
</protein>
<dbReference type="InterPro" id="IPR038694">
    <property type="entry name" value="DUF427_sf"/>
</dbReference>
<dbReference type="Proteomes" id="UP001596484">
    <property type="component" value="Unassembled WGS sequence"/>
</dbReference>
<feature type="domain" description="DUF427" evidence="1">
    <location>
        <begin position="164"/>
        <end position="255"/>
    </location>
</feature>
<evidence type="ECO:0000313" key="3">
    <source>
        <dbReference type="Proteomes" id="UP001596484"/>
    </source>
</evidence>
<dbReference type="EMBL" id="JBHTCS010000009">
    <property type="protein sequence ID" value="MFC7447396.1"/>
    <property type="molecule type" value="Genomic_DNA"/>
</dbReference>
<gene>
    <name evidence="2" type="ORF">ACFQS9_05765</name>
</gene>
<dbReference type="PANTHER" id="PTHR34310:SF9">
    <property type="entry name" value="BLR5716 PROTEIN"/>
    <property type="match status" value="1"/>
</dbReference>
<dbReference type="InterPro" id="IPR007361">
    <property type="entry name" value="DUF427"/>
</dbReference>